<dbReference type="GO" id="GO:0006352">
    <property type="term" value="P:DNA-templated transcription initiation"/>
    <property type="evidence" value="ECO:0007669"/>
    <property type="project" value="InterPro"/>
</dbReference>
<dbReference type="Proteomes" id="UP000284219">
    <property type="component" value="Unassembled WGS sequence"/>
</dbReference>
<evidence type="ECO:0000256" key="7">
    <source>
        <dbReference type="ARBA" id="ARBA00023125"/>
    </source>
</evidence>
<dbReference type="PANTHER" id="PTHR32248:SF4">
    <property type="entry name" value="RNA POLYMERASE SIGMA-54 FACTOR"/>
    <property type="match status" value="1"/>
</dbReference>
<name>A0A419SEW0_9BACL</name>
<dbReference type="OrthoDB" id="9814402at2"/>
<dbReference type="InterPro" id="IPR038709">
    <property type="entry name" value="RpoN_core-bd_sf"/>
</dbReference>
<dbReference type="GO" id="GO:0016987">
    <property type="term" value="F:sigma factor activity"/>
    <property type="evidence" value="ECO:0007669"/>
    <property type="project" value="UniProtKB-KW"/>
</dbReference>
<dbReference type="EMBL" id="MCHY01000011">
    <property type="protein sequence ID" value="RKD21797.1"/>
    <property type="molecule type" value="Genomic_DNA"/>
</dbReference>
<keyword evidence="4" id="KW-0548">Nucleotidyltransferase</keyword>
<dbReference type="Pfam" id="PF04963">
    <property type="entry name" value="Sigma54_CBD"/>
    <property type="match status" value="1"/>
</dbReference>
<evidence type="ECO:0000256" key="4">
    <source>
        <dbReference type="ARBA" id="ARBA00022695"/>
    </source>
</evidence>
<keyword evidence="12" id="KW-1185">Reference proteome</keyword>
<evidence type="ECO:0000256" key="2">
    <source>
        <dbReference type="ARBA" id="ARBA00022478"/>
    </source>
</evidence>
<dbReference type="InterPro" id="IPR000394">
    <property type="entry name" value="RNA_pol_sigma_54"/>
</dbReference>
<evidence type="ECO:0000256" key="5">
    <source>
        <dbReference type="ARBA" id="ARBA00023015"/>
    </source>
</evidence>
<evidence type="ECO:0000313" key="11">
    <source>
        <dbReference type="EMBL" id="RKD21797.1"/>
    </source>
</evidence>
<dbReference type="PROSITE" id="PS50044">
    <property type="entry name" value="SIGMA54_3"/>
    <property type="match status" value="1"/>
</dbReference>
<gene>
    <name evidence="11" type="ORF">BEP19_14365</name>
</gene>
<dbReference type="Pfam" id="PF00309">
    <property type="entry name" value="Sigma54_AID"/>
    <property type="match status" value="1"/>
</dbReference>
<evidence type="ECO:0000313" key="12">
    <source>
        <dbReference type="Proteomes" id="UP000284219"/>
    </source>
</evidence>
<organism evidence="11 12">
    <name type="scientific">Ammoniphilus oxalaticus</name>
    <dbReference type="NCBI Taxonomy" id="66863"/>
    <lineage>
        <taxon>Bacteria</taxon>
        <taxon>Bacillati</taxon>
        <taxon>Bacillota</taxon>
        <taxon>Bacilli</taxon>
        <taxon>Bacillales</taxon>
        <taxon>Paenibacillaceae</taxon>
        <taxon>Aneurinibacillus group</taxon>
        <taxon>Ammoniphilus</taxon>
    </lineage>
</organism>
<evidence type="ECO:0000259" key="10">
    <source>
        <dbReference type="Pfam" id="PF04963"/>
    </source>
</evidence>
<comment type="caution">
    <text evidence="11">The sequence shown here is derived from an EMBL/GenBank/DDBJ whole genome shotgun (WGS) entry which is preliminary data.</text>
</comment>
<proteinExistence type="inferred from homology"/>
<dbReference type="PROSITE" id="PS00718">
    <property type="entry name" value="SIGMA54_2"/>
    <property type="match status" value="1"/>
</dbReference>
<dbReference type="AlphaFoldDB" id="A0A419SEW0"/>
<dbReference type="PANTHER" id="PTHR32248">
    <property type="entry name" value="RNA POLYMERASE SIGMA-54 FACTOR"/>
    <property type="match status" value="1"/>
</dbReference>
<reference evidence="11 12" key="1">
    <citation type="submission" date="2016-08" db="EMBL/GenBank/DDBJ databases">
        <title>Novel Firmicute Genomes.</title>
        <authorList>
            <person name="Poppleton D.I."/>
            <person name="Gribaldo S."/>
        </authorList>
    </citation>
    <scope>NUCLEOTIDE SEQUENCE [LARGE SCALE GENOMIC DNA]</scope>
    <source>
        <strain evidence="11 12">RAOx-1</strain>
    </source>
</reference>
<sequence>MQMGYGFFQEQSMKLAMTAELRQAIAILQLSAADLVDFIHQQMNENPALEPIHIELTSREDLSEHLSETNFEWSDYIRARAQGDYSASAVRSIDNEFDPLERVADQTQSLESELLGQLAGIQSLDARLQTVCACLVGNLDEKGYLDLTVEQLAVACQVELKEARKALGIVQSLEPHGIGARNLKECLMIQLSVKGMGESLAYQIVKNHIQALADGKMQQIATSLKVSLQQVQAAIDQIRDLDPRPGLRYERFISHYIIPDVFVDRAANEWIISVNDRFAAHLKISENYRTISRQEQEVRHYMREKLRDARWLIKSIEQRNLTLYRVTEAIVHTQRSFFEKGVAFLKPMTLKEIAEVIGAHESTVSRATDHKYAQTPRGIFPLKYFFSSGVSTIRGEMTSSESVKAKLSAWIKKEDGSRPLSDQKLSDRLNAEGISISRRTVAKYREQLGILPSAKRKRYR</sequence>
<evidence type="ECO:0000256" key="1">
    <source>
        <dbReference type="ARBA" id="ARBA00008798"/>
    </source>
</evidence>
<feature type="domain" description="RNA polymerase sigma factor 54 core-binding" evidence="10">
    <location>
        <begin position="101"/>
        <end position="288"/>
    </location>
</feature>
<keyword evidence="7" id="KW-0238">DNA-binding</keyword>
<dbReference type="InterPro" id="IPR007634">
    <property type="entry name" value="RNA_pol_sigma_54_DNA-bd"/>
</dbReference>
<protein>
    <submittedName>
        <fullName evidence="11">RNA polymerase sigma-54 factor</fullName>
    </submittedName>
</protein>
<dbReference type="Pfam" id="PF04552">
    <property type="entry name" value="Sigma54_DBD"/>
    <property type="match status" value="1"/>
</dbReference>
<dbReference type="PIRSF" id="PIRSF000774">
    <property type="entry name" value="RpoN"/>
    <property type="match status" value="1"/>
</dbReference>
<evidence type="ECO:0000256" key="6">
    <source>
        <dbReference type="ARBA" id="ARBA00023082"/>
    </source>
</evidence>
<dbReference type="GO" id="GO:0001216">
    <property type="term" value="F:DNA-binding transcription activator activity"/>
    <property type="evidence" value="ECO:0007669"/>
    <property type="project" value="InterPro"/>
</dbReference>
<dbReference type="PRINTS" id="PR00045">
    <property type="entry name" value="SIGMA54FCT"/>
</dbReference>
<dbReference type="PROSITE" id="PS00717">
    <property type="entry name" value="SIGMA54_1"/>
    <property type="match status" value="1"/>
</dbReference>
<feature type="domain" description="RNA polymerase sigma factor 54 DNA-binding" evidence="9">
    <location>
        <begin position="300"/>
        <end position="458"/>
    </location>
</feature>
<keyword evidence="2" id="KW-0240">DNA-directed RNA polymerase</keyword>
<dbReference type="Gene3D" id="1.10.10.1330">
    <property type="entry name" value="RNA polymerase sigma-54 factor, core-binding domain"/>
    <property type="match status" value="1"/>
</dbReference>
<keyword evidence="3" id="KW-0808">Transferase</keyword>
<keyword evidence="5" id="KW-0805">Transcription regulation</keyword>
<dbReference type="InterPro" id="IPR007046">
    <property type="entry name" value="RNA_pol_sigma_54_core-bd"/>
</dbReference>
<dbReference type="GO" id="GO:0016779">
    <property type="term" value="F:nucleotidyltransferase activity"/>
    <property type="evidence" value="ECO:0007669"/>
    <property type="project" value="UniProtKB-KW"/>
</dbReference>
<accession>A0A419SEW0</accession>
<comment type="similarity">
    <text evidence="1">Belongs to the sigma-54 factor family.</text>
</comment>
<dbReference type="GO" id="GO:0000428">
    <property type="term" value="C:DNA-directed RNA polymerase complex"/>
    <property type="evidence" value="ECO:0007669"/>
    <property type="project" value="UniProtKB-KW"/>
</dbReference>
<evidence type="ECO:0000259" key="9">
    <source>
        <dbReference type="Pfam" id="PF04552"/>
    </source>
</evidence>
<dbReference type="GO" id="GO:0003677">
    <property type="term" value="F:DNA binding"/>
    <property type="evidence" value="ECO:0007669"/>
    <property type="project" value="UniProtKB-KW"/>
</dbReference>
<evidence type="ECO:0000256" key="3">
    <source>
        <dbReference type="ARBA" id="ARBA00022679"/>
    </source>
</evidence>
<dbReference type="Gene3D" id="1.10.10.60">
    <property type="entry name" value="Homeodomain-like"/>
    <property type="match status" value="1"/>
</dbReference>
<evidence type="ECO:0000256" key="8">
    <source>
        <dbReference type="ARBA" id="ARBA00023163"/>
    </source>
</evidence>
<dbReference type="NCBIfam" id="TIGR02395">
    <property type="entry name" value="rpoN_sigma"/>
    <property type="match status" value="1"/>
</dbReference>
<keyword evidence="8" id="KW-0804">Transcription</keyword>
<keyword evidence="6" id="KW-0731">Sigma factor</keyword>